<dbReference type="SUPFAM" id="SSF56672">
    <property type="entry name" value="DNA/RNA polymerases"/>
    <property type="match status" value="1"/>
</dbReference>
<feature type="compositionally biased region" description="Basic and acidic residues" evidence="2">
    <location>
        <begin position="1099"/>
        <end position="1113"/>
    </location>
</feature>
<organism evidence="5">
    <name type="scientific">Sesamum latifolium</name>
    <dbReference type="NCBI Taxonomy" id="2727402"/>
    <lineage>
        <taxon>Eukaryota</taxon>
        <taxon>Viridiplantae</taxon>
        <taxon>Streptophyta</taxon>
        <taxon>Embryophyta</taxon>
        <taxon>Tracheophyta</taxon>
        <taxon>Spermatophyta</taxon>
        <taxon>Magnoliopsida</taxon>
        <taxon>eudicotyledons</taxon>
        <taxon>Gunneridae</taxon>
        <taxon>Pentapetalae</taxon>
        <taxon>asterids</taxon>
        <taxon>lamiids</taxon>
        <taxon>Lamiales</taxon>
        <taxon>Pedaliaceae</taxon>
        <taxon>Sesamum</taxon>
    </lineage>
</organism>
<dbReference type="PROSITE" id="PS50891">
    <property type="entry name" value="LOB"/>
    <property type="match status" value="1"/>
</dbReference>
<accession>A0AAW2XXB5</accession>
<feature type="region of interest" description="Disordered" evidence="2">
    <location>
        <begin position="1096"/>
        <end position="1122"/>
    </location>
</feature>
<dbReference type="InterPro" id="IPR044730">
    <property type="entry name" value="RNase_H-like_dom_plant"/>
</dbReference>
<dbReference type="InterPro" id="IPR043502">
    <property type="entry name" value="DNA/RNA_pol_sf"/>
</dbReference>
<dbReference type="InterPro" id="IPR026960">
    <property type="entry name" value="RVT-Znf"/>
</dbReference>
<dbReference type="InterPro" id="IPR036397">
    <property type="entry name" value="RNaseH_sf"/>
</dbReference>
<dbReference type="InterPro" id="IPR000477">
    <property type="entry name" value="RT_dom"/>
</dbReference>
<dbReference type="Pfam" id="PF03195">
    <property type="entry name" value="LOB"/>
    <property type="match status" value="1"/>
</dbReference>
<proteinExistence type="inferred from homology"/>
<dbReference type="PANTHER" id="PTHR33116:SF86">
    <property type="entry name" value="REVERSE TRANSCRIPTASE DOMAIN-CONTAINING PROTEIN"/>
    <property type="match status" value="1"/>
</dbReference>
<evidence type="ECO:0000256" key="1">
    <source>
        <dbReference type="ARBA" id="ARBA00005474"/>
    </source>
</evidence>
<dbReference type="CDD" id="cd06222">
    <property type="entry name" value="RNase_H_like"/>
    <property type="match status" value="1"/>
</dbReference>
<dbReference type="Gene3D" id="3.30.420.10">
    <property type="entry name" value="Ribonuclease H-like superfamily/Ribonuclease H"/>
    <property type="match status" value="1"/>
</dbReference>
<dbReference type="InterPro" id="IPR004883">
    <property type="entry name" value="LOB"/>
</dbReference>
<evidence type="ECO:0000256" key="2">
    <source>
        <dbReference type="SAM" id="MobiDB-lite"/>
    </source>
</evidence>
<sequence length="1145" mass="130184">MVKGGDRNTRFFHQKASHRFRSNLITKLRTSNRALVDKEEEIQHCILSHFEDVYSSSHPRPDDVAHGTAQLRRVVDEDMEDELSQPYHENEVTKALFEMAPLKSLGPDGMSPIFYQKFWHIVKYDVIPCTLRLLNSHDMPHTLNDTQIVLIPKCKNPDMLSQFHPISLCNVIYKIASKTVANRLKRILDRIISPAQSAFVPGRLIIDNILLAFEVNHFLNTKTIGKKGFMAMKLDVSKAYNKAYDKVEWVFLEQVLSKLGFSRPFIHLVMLFVSSVSYSFMLGGKQFASIIPQRGLRQGDPLSPYLFLLCTEAFSSMLDHAVSCHQLLGISACRGAPHISHLLFVDDTLIFSQGTVEHSRIIKVILETYRKASGQEINFHKSSVAFSKNSSTASRQDVVREMNIRMENKMELYLGLPSRTARSKRELFSAICDRIWNRLNGWNEKILSQAGKEVLIKSIIQAIPAYAMGCFKLPVTFLRELHSMTANFWWNNRGKSKIHWISWQKLCNSKLMVDWVFGSYISSISLCSRSDFGEFIATRIDYYPKYFEPDTSQGVMSSQPPLADAHHTLGGVSLLRTIFSWQGAAGVLAQVNLYVPGKMRVCLDLLGCEDRIIWHFTKNGLFSVKSAYHLAQSLDDLPSPSSLRQTEQRWWSFLWQAKIPSKVKVFIWRICTDALPTAANLNRRIASTSFSCPFCNDDMEDIPHMLFHCPFARQVWSLSNIGWHSLSMHTHDAFQWMMSLLSNLMTDDLYRALIICWCIWWSRNSKLMKEKFLSPDQIICFAAKYLESFSNQNLDMGLSPLAPTQDRWKCPPASTIKVNCDGAIFEHRKEIGLGVIARNEFGICIAWSAKSVPKETDSEHVEAEARHALELATRFGWDSIILESDCANLITKLNLLHPDLSYVGPIVADIIQLASTFRSCKFSFVKSYEQAAAHFAAIHRVFGASNVAKLLAHLPISDRCQAAVTVSYEAQARLQDPIYGCVSHIFVLQQQVVNLQAQLAALKEQAAAHELFIMNSSSSAGNPNHHKPYGESPSNYYCFPQDTVYNWCQDHVEMSQLDTSLNNDNIGSMLHSDSRRIMSPNPNSVKYGNLGLIPEENTDSPHDMQLNDRHWPFDQDEDEDHDLQSSDIFSIHKGKLIKLGFDPDR</sequence>
<dbReference type="GO" id="GO:0003676">
    <property type="term" value="F:nucleic acid binding"/>
    <property type="evidence" value="ECO:0007669"/>
    <property type="project" value="InterPro"/>
</dbReference>
<dbReference type="CDD" id="cd01650">
    <property type="entry name" value="RT_nLTR_like"/>
    <property type="match status" value="1"/>
</dbReference>
<reference evidence="5" key="1">
    <citation type="submission" date="2020-06" db="EMBL/GenBank/DDBJ databases">
        <authorList>
            <person name="Li T."/>
            <person name="Hu X."/>
            <person name="Zhang T."/>
            <person name="Song X."/>
            <person name="Zhang H."/>
            <person name="Dai N."/>
            <person name="Sheng W."/>
            <person name="Hou X."/>
            <person name="Wei L."/>
        </authorList>
    </citation>
    <scope>NUCLEOTIDE SEQUENCE</scope>
    <source>
        <strain evidence="5">KEN1</strain>
        <tissue evidence="5">Leaf</tissue>
    </source>
</reference>
<evidence type="ECO:0000259" key="3">
    <source>
        <dbReference type="PROSITE" id="PS50878"/>
    </source>
</evidence>
<evidence type="ECO:0000259" key="4">
    <source>
        <dbReference type="PROSITE" id="PS50891"/>
    </source>
</evidence>
<protein>
    <submittedName>
        <fullName evidence="5">LOB domain-containing protein 29</fullName>
    </submittedName>
</protein>
<comment type="similarity">
    <text evidence="1">Belongs to the LOB domain-containing protein family.</text>
</comment>
<dbReference type="PROSITE" id="PS50878">
    <property type="entry name" value="RT_POL"/>
    <property type="match status" value="1"/>
</dbReference>
<dbReference type="PANTHER" id="PTHR33116">
    <property type="entry name" value="REVERSE TRANSCRIPTASE ZINC-BINDING DOMAIN-CONTAINING PROTEIN-RELATED-RELATED"/>
    <property type="match status" value="1"/>
</dbReference>
<dbReference type="EMBL" id="JACGWN010000002">
    <property type="protein sequence ID" value="KAL0458285.1"/>
    <property type="molecule type" value="Genomic_DNA"/>
</dbReference>
<feature type="domain" description="LOB" evidence="4">
    <location>
        <begin position="904"/>
        <end position="1006"/>
    </location>
</feature>
<name>A0AAW2XXB5_9LAMI</name>
<dbReference type="Pfam" id="PF13966">
    <property type="entry name" value="zf-RVT"/>
    <property type="match status" value="1"/>
</dbReference>
<feature type="domain" description="Reverse transcriptase" evidence="3">
    <location>
        <begin position="132"/>
        <end position="418"/>
    </location>
</feature>
<dbReference type="Pfam" id="PF00078">
    <property type="entry name" value="RVT_1"/>
    <property type="match status" value="1"/>
</dbReference>
<gene>
    <name evidence="5" type="ORF">Slati_0455700</name>
</gene>
<reference evidence="5" key="2">
    <citation type="journal article" date="2024" name="Plant">
        <title>Genomic evolution and insights into agronomic trait innovations of Sesamum species.</title>
        <authorList>
            <person name="Miao H."/>
            <person name="Wang L."/>
            <person name="Qu L."/>
            <person name="Liu H."/>
            <person name="Sun Y."/>
            <person name="Le M."/>
            <person name="Wang Q."/>
            <person name="Wei S."/>
            <person name="Zheng Y."/>
            <person name="Lin W."/>
            <person name="Duan Y."/>
            <person name="Cao H."/>
            <person name="Xiong S."/>
            <person name="Wang X."/>
            <person name="Wei L."/>
            <person name="Li C."/>
            <person name="Ma Q."/>
            <person name="Ju M."/>
            <person name="Zhao R."/>
            <person name="Li G."/>
            <person name="Mu C."/>
            <person name="Tian Q."/>
            <person name="Mei H."/>
            <person name="Zhang T."/>
            <person name="Gao T."/>
            <person name="Zhang H."/>
        </authorList>
    </citation>
    <scope>NUCLEOTIDE SEQUENCE</scope>
    <source>
        <strain evidence="5">KEN1</strain>
    </source>
</reference>
<dbReference type="GO" id="GO:0004523">
    <property type="term" value="F:RNA-DNA hybrid ribonuclease activity"/>
    <property type="evidence" value="ECO:0007669"/>
    <property type="project" value="InterPro"/>
</dbReference>
<dbReference type="AlphaFoldDB" id="A0AAW2XXB5"/>
<comment type="caution">
    <text evidence="5">The sequence shown here is derived from an EMBL/GenBank/DDBJ whole genome shotgun (WGS) entry which is preliminary data.</text>
</comment>
<evidence type="ECO:0000313" key="5">
    <source>
        <dbReference type="EMBL" id="KAL0458285.1"/>
    </source>
</evidence>